<sequence>MVQKFGGGGYSDCPRLIFEATAIFTSSATDVYNLQTIQPLRLVRSRKIDTYIYYQDPANKNGGKWVIRFKKAVFRSILCGF</sequence>
<evidence type="ECO:0000313" key="1">
    <source>
        <dbReference type="EMBL" id="AQK88514.1"/>
    </source>
</evidence>
<dbReference type="InterPro" id="IPR023398">
    <property type="entry name" value="TIF_eIF4e-like"/>
</dbReference>
<feature type="non-terminal residue" evidence="1">
    <location>
        <position position="81"/>
    </location>
</feature>
<dbReference type="InParanoid" id="A0A1D6MCV3"/>
<reference evidence="1" key="1">
    <citation type="submission" date="2015-12" db="EMBL/GenBank/DDBJ databases">
        <title>Update maize B73 reference genome by single molecule sequencing technologies.</title>
        <authorList>
            <consortium name="Maize Genome Sequencing Project"/>
            <person name="Ware D."/>
        </authorList>
    </citation>
    <scope>NUCLEOTIDE SEQUENCE</scope>
    <source>
        <tissue evidence="1">Seedling</tissue>
    </source>
</reference>
<dbReference type="SUPFAM" id="SSF55418">
    <property type="entry name" value="eIF4e-like"/>
    <property type="match status" value="1"/>
</dbReference>
<organism evidence="1">
    <name type="scientific">Zea mays</name>
    <name type="common">Maize</name>
    <dbReference type="NCBI Taxonomy" id="4577"/>
    <lineage>
        <taxon>Eukaryota</taxon>
        <taxon>Viridiplantae</taxon>
        <taxon>Streptophyta</taxon>
        <taxon>Embryophyta</taxon>
        <taxon>Tracheophyta</taxon>
        <taxon>Spermatophyta</taxon>
        <taxon>Magnoliopsida</taxon>
        <taxon>Liliopsida</taxon>
        <taxon>Poales</taxon>
        <taxon>Poaceae</taxon>
        <taxon>PACMAD clade</taxon>
        <taxon>Panicoideae</taxon>
        <taxon>Andropogonodae</taxon>
        <taxon>Andropogoneae</taxon>
        <taxon>Tripsacinae</taxon>
        <taxon>Zea</taxon>
    </lineage>
</organism>
<proteinExistence type="predicted"/>
<dbReference type="AlphaFoldDB" id="A0A1D6MCV3"/>
<gene>
    <name evidence="1" type="ORF">ZEAMMB73_Zm00001d039009</name>
</gene>
<protein>
    <submittedName>
        <fullName evidence="1">OSJNBb0022F23.8-like protein</fullName>
    </submittedName>
</protein>
<accession>A0A1D6MCV3</accession>
<name>A0A1D6MCV3_MAIZE</name>
<dbReference type="EMBL" id="CM000782">
    <property type="protein sequence ID" value="AQK88514.1"/>
    <property type="molecule type" value="Genomic_DNA"/>
</dbReference>